<dbReference type="Proteomes" id="UP000268350">
    <property type="component" value="Unassembled WGS sequence"/>
</dbReference>
<keyword evidence="3" id="KW-1185">Reference proteome</keyword>
<dbReference type="AlphaFoldDB" id="A0A3B0KN79"/>
<dbReference type="SUPFAM" id="SSF52047">
    <property type="entry name" value="RNI-like"/>
    <property type="match status" value="1"/>
</dbReference>
<sequence>MYTQEDEEREGMPPISIPTFGIPNEPELLDVYELYRPSMATRRLVSEQNRELYPEAFIEHERLGTLADLCVRALAKSQGTVHIAVPVREDPLKLRIHYDSIDVDLPLQECYFVEDLRYWRRVVLAKSSDKSLVLKKLLEYDWRGKGISIKYVELVEACPAAFWPEHEMAALAALVREHVRTMDIRHLQSHTDESFQQKMESSGSEPEVTSEETEELFISSDERNTSSLLSDEQEEECSDEQSAVEKEELQQSASKLKQPRIMFNEMPYDEEPEKAAEGHAEAGSIQQDRRMGRAVRNEVRQQLRDMQAARREQHEQRMRRRSLMRKKPVEEPTKKRRKSRKTTVGVFNMKVEGEKEDVEEKIVDKRQKEKLLKRIKRYDYPAEHCHHIDLSFVRFFDNLVSLILEFLGPHMGRDYHKRHLRFSLEDMMRLARGLQALDKLQIFRLRNSRMDRFKLHTLCGGLKDLKALEVIDFGYDEISDESGATLGTLLQRENMLKALELEYNHLDLQAASAIGAALLQQHQAGGTTHLQYLGLAHNRISDKALSTLVHYITGTEHVAELNVTAITARKEAVAESLGYLLRNHPPLRRLDIAAIPLNGAVGRRLICALEHNQKVTHFDCRGCDLDSDEEFEAAIIVRRNSFQGDHSYIGDETKTEQDIREHFKSIKHPLLQKLEDERLRQSECLKARPSLISTPSTLSVKSLAEEKEELQEYDIWAELGIKTKASVPQEVEASVSSHSRVSDQGPFYFDPNSFDLEQFREHIEHPGIGNRYYYFKSRRQQS</sequence>
<dbReference type="STRING" id="7266.A0A3B0KN79"/>
<proteinExistence type="predicted"/>
<dbReference type="EMBL" id="OUUW01000009">
    <property type="protein sequence ID" value="SPP85268.1"/>
    <property type="molecule type" value="Genomic_DNA"/>
</dbReference>
<reference evidence="3" key="1">
    <citation type="submission" date="2018-01" db="EMBL/GenBank/DDBJ databases">
        <authorList>
            <person name="Alioto T."/>
            <person name="Alioto T."/>
        </authorList>
    </citation>
    <scope>NUCLEOTIDE SEQUENCE [LARGE SCALE GENOMIC DNA]</scope>
</reference>
<feature type="compositionally biased region" description="Basic residues" evidence="1">
    <location>
        <begin position="317"/>
        <end position="326"/>
    </location>
</feature>
<dbReference type="OMA" id="KVTHFDC"/>
<organism evidence="2 3">
    <name type="scientific">Drosophila guanche</name>
    <name type="common">Fruit fly</name>
    <dbReference type="NCBI Taxonomy" id="7266"/>
    <lineage>
        <taxon>Eukaryota</taxon>
        <taxon>Metazoa</taxon>
        <taxon>Ecdysozoa</taxon>
        <taxon>Arthropoda</taxon>
        <taxon>Hexapoda</taxon>
        <taxon>Insecta</taxon>
        <taxon>Pterygota</taxon>
        <taxon>Neoptera</taxon>
        <taxon>Endopterygota</taxon>
        <taxon>Diptera</taxon>
        <taxon>Brachycera</taxon>
        <taxon>Muscomorpha</taxon>
        <taxon>Ephydroidea</taxon>
        <taxon>Drosophilidae</taxon>
        <taxon>Drosophila</taxon>
        <taxon>Sophophora</taxon>
    </lineage>
</organism>
<dbReference type="OrthoDB" id="341587at2759"/>
<name>A0A3B0KN79_DROGU</name>
<evidence type="ECO:0000313" key="3">
    <source>
        <dbReference type="Proteomes" id="UP000268350"/>
    </source>
</evidence>
<protein>
    <submittedName>
        <fullName evidence="2">Blast:T-complex-associated testis-expressed protein 1</fullName>
    </submittedName>
</protein>
<evidence type="ECO:0000256" key="1">
    <source>
        <dbReference type="SAM" id="MobiDB-lite"/>
    </source>
</evidence>
<dbReference type="InterPro" id="IPR032675">
    <property type="entry name" value="LRR_dom_sf"/>
</dbReference>
<feature type="region of interest" description="Disordered" evidence="1">
    <location>
        <begin position="189"/>
        <end position="292"/>
    </location>
</feature>
<evidence type="ECO:0000313" key="2">
    <source>
        <dbReference type="EMBL" id="SPP85268.1"/>
    </source>
</evidence>
<feature type="region of interest" description="Disordered" evidence="1">
    <location>
        <begin position="305"/>
        <end position="341"/>
    </location>
</feature>
<dbReference type="InterPro" id="IPR052394">
    <property type="entry name" value="LRR-containing"/>
</dbReference>
<gene>
    <name evidence="2" type="ORF">DGUA_6G015176</name>
</gene>
<dbReference type="PANTHER" id="PTHR24114:SF2">
    <property type="entry name" value="F-BOX DOMAIN-CONTAINING PROTEIN-RELATED"/>
    <property type="match status" value="1"/>
</dbReference>
<dbReference type="PANTHER" id="PTHR24114">
    <property type="entry name" value="LEUCINE RICH REPEAT FAMILY PROTEIN"/>
    <property type="match status" value="1"/>
</dbReference>
<dbReference type="Gene3D" id="3.80.10.10">
    <property type="entry name" value="Ribonuclease Inhibitor"/>
    <property type="match status" value="1"/>
</dbReference>
<accession>A0A3B0KN79</accession>
<feature type="compositionally biased region" description="Basic and acidic residues" evidence="1">
    <location>
        <begin position="305"/>
        <end position="316"/>
    </location>
</feature>